<comment type="caution">
    <text evidence="2">The sequence shown here is derived from an EMBL/GenBank/DDBJ whole genome shotgun (WGS) entry which is preliminary data.</text>
</comment>
<dbReference type="AlphaFoldDB" id="A0AAE0ZGM8"/>
<feature type="region of interest" description="Disordered" evidence="1">
    <location>
        <begin position="106"/>
        <end position="148"/>
    </location>
</feature>
<organism evidence="2 3">
    <name type="scientific">Elysia crispata</name>
    <name type="common">lettuce slug</name>
    <dbReference type="NCBI Taxonomy" id="231223"/>
    <lineage>
        <taxon>Eukaryota</taxon>
        <taxon>Metazoa</taxon>
        <taxon>Spiralia</taxon>
        <taxon>Lophotrochozoa</taxon>
        <taxon>Mollusca</taxon>
        <taxon>Gastropoda</taxon>
        <taxon>Heterobranchia</taxon>
        <taxon>Euthyneura</taxon>
        <taxon>Panpulmonata</taxon>
        <taxon>Sacoglossa</taxon>
        <taxon>Placobranchoidea</taxon>
        <taxon>Plakobranchidae</taxon>
        <taxon>Elysia</taxon>
    </lineage>
</organism>
<reference evidence="2" key="1">
    <citation type="journal article" date="2023" name="G3 (Bethesda)">
        <title>A reference genome for the long-term kleptoplast-retaining sea slug Elysia crispata morphotype clarki.</title>
        <authorList>
            <person name="Eastman K.E."/>
            <person name="Pendleton A.L."/>
            <person name="Shaikh M.A."/>
            <person name="Suttiyut T."/>
            <person name="Ogas R."/>
            <person name="Tomko P."/>
            <person name="Gavelis G."/>
            <person name="Widhalm J.R."/>
            <person name="Wisecaver J.H."/>
        </authorList>
    </citation>
    <scope>NUCLEOTIDE SEQUENCE</scope>
    <source>
        <strain evidence="2">ECLA1</strain>
    </source>
</reference>
<dbReference type="Proteomes" id="UP001283361">
    <property type="component" value="Unassembled WGS sequence"/>
</dbReference>
<evidence type="ECO:0000256" key="1">
    <source>
        <dbReference type="SAM" id="MobiDB-lite"/>
    </source>
</evidence>
<keyword evidence="3" id="KW-1185">Reference proteome</keyword>
<gene>
    <name evidence="2" type="ORF">RRG08_032065</name>
</gene>
<dbReference type="EMBL" id="JAWDGP010003976">
    <property type="protein sequence ID" value="KAK3769074.1"/>
    <property type="molecule type" value="Genomic_DNA"/>
</dbReference>
<sequence length="148" mass="16853">MSARELYRLMSGSSMELKTNGFVGFSNHGFSSPEVHKAAHAAIVSGHATRRGEGIVCCSGKQNTPIKGRHCRKKVVVYLNFSPRNRSSVPRERWCELLSQELRERAYEKEREQTDRPTDRQTNRHEGKRDKRGSKRSSPLPLPPSIFC</sequence>
<evidence type="ECO:0000313" key="2">
    <source>
        <dbReference type="EMBL" id="KAK3769074.1"/>
    </source>
</evidence>
<name>A0AAE0ZGM8_9GAST</name>
<evidence type="ECO:0000313" key="3">
    <source>
        <dbReference type="Proteomes" id="UP001283361"/>
    </source>
</evidence>
<protein>
    <submittedName>
        <fullName evidence="2">Uncharacterized protein</fullName>
    </submittedName>
</protein>
<proteinExistence type="predicted"/>
<accession>A0AAE0ZGM8</accession>
<feature type="compositionally biased region" description="Basic and acidic residues" evidence="1">
    <location>
        <begin position="106"/>
        <end position="129"/>
    </location>
</feature>